<dbReference type="AlphaFoldDB" id="A0A543GEA2"/>
<evidence type="ECO:0000256" key="5">
    <source>
        <dbReference type="HAMAP-Rule" id="MF_01114"/>
    </source>
</evidence>
<dbReference type="InterPro" id="IPR003783">
    <property type="entry name" value="Regulatory_RecX"/>
</dbReference>
<evidence type="ECO:0000259" key="7">
    <source>
        <dbReference type="Pfam" id="PF02631"/>
    </source>
</evidence>
<evidence type="ECO:0000256" key="1">
    <source>
        <dbReference type="ARBA" id="ARBA00004496"/>
    </source>
</evidence>
<dbReference type="InterPro" id="IPR036388">
    <property type="entry name" value="WH-like_DNA-bd_sf"/>
</dbReference>
<dbReference type="EMBL" id="VFPH01000001">
    <property type="protein sequence ID" value="TQM44386.1"/>
    <property type="molecule type" value="Genomic_DNA"/>
</dbReference>
<feature type="compositionally biased region" description="Low complexity" evidence="6">
    <location>
        <begin position="57"/>
        <end position="83"/>
    </location>
</feature>
<dbReference type="Proteomes" id="UP000319818">
    <property type="component" value="Unassembled WGS sequence"/>
</dbReference>
<feature type="compositionally biased region" description="Basic and acidic residues" evidence="6">
    <location>
        <begin position="155"/>
        <end position="165"/>
    </location>
</feature>
<evidence type="ECO:0000256" key="3">
    <source>
        <dbReference type="ARBA" id="ARBA00018111"/>
    </source>
</evidence>
<evidence type="ECO:0000259" key="8">
    <source>
        <dbReference type="Pfam" id="PF21982"/>
    </source>
</evidence>
<evidence type="ECO:0000313" key="10">
    <source>
        <dbReference type="Proteomes" id="UP000319818"/>
    </source>
</evidence>
<comment type="function">
    <text evidence="5">Modulates RecA activity.</text>
</comment>
<feature type="domain" description="RecX second three-helical" evidence="7">
    <location>
        <begin position="250"/>
        <end position="291"/>
    </location>
</feature>
<feature type="region of interest" description="Disordered" evidence="6">
    <location>
        <begin position="1"/>
        <end position="197"/>
    </location>
</feature>
<dbReference type="Pfam" id="PF21982">
    <property type="entry name" value="RecX_HTH1"/>
    <property type="match status" value="1"/>
</dbReference>
<dbReference type="RefSeq" id="WP_142099203.1">
    <property type="nucleotide sequence ID" value="NZ_VFPH01000001.1"/>
</dbReference>
<comment type="similarity">
    <text evidence="2 5">Belongs to the RecX family.</text>
</comment>
<dbReference type="Pfam" id="PF02631">
    <property type="entry name" value="RecX_HTH2"/>
    <property type="match status" value="1"/>
</dbReference>
<comment type="subcellular location">
    <subcellularLocation>
        <location evidence="1 5">Cytoplasm</location>
    </subcellularLocation>
</comment>
<reference evidence="9 10" key="1">
    <citation type="submission" date="2019-06" db="EMBL/GenBank/DDBJ databases">
        <title>Sequencing the genomes of 1000 actinobacteria strains.</title>
        <authorList>
            <person name="Klenk H.-P."/>
        </authorList>
    </citation>
    <scope>NUCLEOTIDE SEQUENCE [LARGE SCALE GENOMIC DNA]</scope>
    <source>
        <strain evidence="9 10">DSM 45511</strain>
    </source>
</reference>
<sequence length="369" mass="38378">MTDGRVARLDGIDGGGEGATSAPVARFGSFSEAASGSGADGSVDLGKIGTAVPGSVPPVADFGAGPAAPGPGDDQAGAEDAGPVALFDTASIGAARDVPVAELGPAALNRSRAGRRTGSGTERPPSRGTGPTRGGGEDDREPGRRRRRSAPAGTPERRGAGRAADEPGSELPAPEAGEPDGRRGGRRGRHRGEVDPDVDPVIAAREICLRLLTDRARTRQELAQALRRKGVPDEAAHTVLERFDEVGLIDDAAFAGQWVRSRHAHRGLARRAIAFELRRKGVSDEDAGEALAEVDTESEERRARELVDRKLRSLAVATAEQRTAAGRRLVGMLARKGYGAGIAYRVVKEALAERGAEVDELGGAEIPDD</sequence>
<proteinExistence type="inferred from homology"/>
<dbReference type="HAMAP" id="MF_01114">
    <property type="entry name" value="RecX"/>
    <property type="match status" value="1"/>
</dbReference>
<dbReference type="PANTHER" id="PTHR33602:SF1">
    <property type="entry name" value="REGULATORY PROTEIN RECX FAMILY PROTEIN"/>
    <property type="match status" value="1"/>
</dbReference>
<protein>
    <recommendedName>
        <fullName evidence="3 5">Regulatory protein RecX</fullName>
    </recommendedName>
</protein>
<evidence type="ECO:0000256" key="6">
    <source>
        <dbReference type="SAM" id="MobiDB-lite"/>
    </source>
</evidence>
<organism evidence="9 10">
    <name type="scientific">Pseudonocardia cypriaca</name>
    <dbReference type="NCBI Taxonomy" id="882449"/>
    <lineage>
        <taxon>Bacteria</taxon>
        <taxon>Bacillati</taxon>
        <taxon>Actinomycetota</taxon>
        <taxon>Actinomycetes</taxon>
        <taxon>Pseudonocardiales</taxon>
        <taxon>Pseudonocardiaceae</taxon>
        <taxon>Pseudonocardia</taxon>
    </lineage>
</organism>
<evidence type="ECO:0000313" key="9">
    <source>
        <dbReference type="EMBL" id="TQM44386.1"/>
    </source>
</evidence>
<accession>A0A543GEA2</accession>
<keyword evidence="10" id="KW-1185">Reference proteome</keyword>
<feature type="compositionally biased region" description="Basic and acidic residues" evidence="6">
    <location>
        <begin position="1"/>
        <end position="11"/>
    </location>
</feature>
<feature type="compositionally biased region" description="Low complexity" evidence="6">
    <location>
        <begin position="25"/>
        <end position="42"/>
    </location>
</feature>
<dbReference type="GO" id="GO:0005737">
    <property type="term" value="C:cytoplasm"/>
    <property type="evidence" value="ECO:0007669"/>
    <property type="project" value="UniProtKB-SubCell"/>
</dbReference>
<feature type="compositionally biased region" description="Low complexity" evidence="6">
    <location>
        <begin position="116"/>
        <end position="130"/>
    </location>
</feature>
<feature type="domain" description="RecX first three-helical" evidence="8">
    <location>
        <begin position="204"/>
        <end position="242"/>
    </location>
</feature>
<dbReference type="PANTHER" id="PTHR33602">
    <property type="entry name" value="REGULATORY PROTEIN RECX FAMILY PROTEIN"/>
    <property type="match status" value="1"/>
</dbReference>
<keyword evidence="4 5" id="KW-0963">Cytoplasm</keyword>
<evidence type="ECO:0000256" key="4">
    <source>
        <dbReference type="ARBA" id="ARBA00022490"/>
    </source>
</evidence>
<dbReference type="Gene3D" id="1.10.10.10">
    <property type="entry name" value="Winged helix-like DNA-binding domain superfamily/Winged helix DNA-binding domain"/>
    <property type="match status" value="2"/>
</dbReference>
<dbReference type="InterPro" id="IPR053926">
    <property type="entry name" value="RecX_HTH_1st"/>
</dbReference>
<comment type="caution">
    <text evidence="9">The sequence shown here is derived from an EMBL/GenBank/DDBJ whole genome shotgun (WGS) entry which is preliminary data.</text>
</comment>
<dbReference type="GO" id="GO:0006282">
    <property type="term" value="P:regulation of DNA repair"/>
    <property type="evidence" value="ECO:0007669"/>
    <property type="project" value="UniProtKB-UniRule"/>
</dbReference>
<dbReference type="OrthoDB" id="5244465at2"/>
<dbReference type="InterPro" id="IPR053924">
    <property type="entry name" value="RecX_HTH_2nd"/>
</dbReference>
<evidence type="ECO:0000256" key="2">
    <source>
        <dbReference type="ARBA" id="ARBA00009695"/>
    </source>
</evidence>
<gene>
    <name evidence="5" type="primary">recX</name>
    <name evidence="9" type="ORF">FB388_1751</name>
</gene>
<name>A0A543GEA2_9PSEU</name>